<dbReference type="Pfam" id="PF00327">
    <property type="entry name" value="Ribosomal_L30"/>
    <property type="match status" value="1"/>
</dbReference>
<feature type="domain" description="Large ribosomal subunit protein uL30-like ferredoxin-like fold" evidence="10">
    <location>
        <begin position="69"/>
        <end position="118"/>
    </location>
</feature>
<keyword evidence="12" id="KW-1185">Reference proteome</keyword>
<comment type="similarity">
    <text evidence="2">Belongs to the universal ribosomal protein uL30 family.</text>
</comment>
<dbReference type="CDD" id="cd01658">
    <property type="entry name" value="Ribosomal_L30"/>
    <property type="match status" value="1"/>
</dbReference>
<dbReference type="AlphaFoldDB" id="A0AAV3AZ67"/>
<evidence type="ECO:0000256" key="1">
    <source>
        <dbReference type="ARBA" id="ARBA00004173"/>
    </source>
</evidence>
<evidence type="ECO:0000313" key="12">
    <source>
        <dbReference type="Proteomes" id="UP001181693"/>
    </source>
</evidence>
<comment type="caution">
    <text evidence="11">The sequence shown here is derived from an EMBL/GenBank/DDBJ whole genome shotgun (WGS) entry which is preliminary data.</text>
</comment>
<organism evidence="11 12">
    <name type="scientific">Pyxicephalus adspersus</name>
    <name type="common">African bullfrog</name>
    <dbReference type="NCBI Taxonomy" id="30357"/>
    <lineage>
        <taxon>Eukaryota</taxon>
        <taxon>Metazoa</taxon>
        <taxon>Chordata</taxon>
        <taxon>Craniata</taxon>
        <taxon>Vertebrata</taxon>
        <taxon>Euteleostomi</taxon>
        <taxon>Amphibia</taxon>
        <taxon>Batrachia</taxon>
        <taxon>Anura</taxon>
        <taxon>Neobatrachia</taxon>
        <taxon>Ranoidea</taxon>
        <taxon>Pyxicephalidae</taxon>
        <taxon>Pyxicephalinae</taxon>
        <taxon>Pyxicephalus</taxon>
    </lineage>
</organism>
<feature type="compositionally biased region" description="Basic and acidic residues" evidence="9">
    <location>
        <begin position="50"/>
        <end position="63"/>
    </location>
</feature>
<dbReference type="InterPro" id="IPR016082">
    <property type="entry name" value="Ribosomal_uL30_ferredoxin-like"/>
</dbReference>
<reference evidence="11" key="1">
    <citation type="thesis" date="2020" institute="ProQuest LLC" country="789 East Eisenhower Parkway, Ann Arbor, MI, USA">
        <title>Comparative Genomics and Chromosome Evolution.</title>
        <authorList>
            <person name="Mudd A.B."/>
        </authorList>
    </citation>
    <scope>NUCLEOTIDE SEQUENCE</scope>
    <source>
        <strain evidence="11">1538</strain>
        <tissue evidence="11">Blood</tissue>
    </source>
</reference>
<dbReference type="Gene3D" id="3.30.1390.20">
    <property type="entry name" value="Ribosomal protein L30, ferredoxin-like fold domain"/>
    <property type="match status" value="1"/>
</dbReference>
<evidence type="ECO:0000256" key="6">
    <source>
        <dbReference type="ARBA" id="ARBA00023274"/>
    </source>
</evidence>
<evidence type="ECO:0000256" key="8">
    <source>
        <dbReference type="ARBA" id="ARBA00035356"/>
    </source>
</evidence>
<accession>A0AAV3AZ67</accession>
<evidence type="ECO:0000256" key="7">
    <source>
        <dbReference type="ARBA" id="ARBA00035281"/>
    </source>
</evidence>
<sequence length="162" mass="18554">MALQFCKALETSTLGLKLFTKHPALSLLWPGSVRHKFTRSRIPEETFQPKPEDHEKYGGDPEQPHKLHIITRIRSVIGRPYWEKDIIKKLGLEKAQTPVIHKNIPTVNEKLKVIKHLVSIKPLKLPYGLPTEEEMSSTYLNSKGELVICKKLEPLETKSLES</sequence>
<dbReference type="PANTHER" id="PTHR15892">
    <property type="entry name" value="MITOCHONDRIAL RIBOSOMAL PROTEIN L30"/>
    <property type="match status" value="1"/>
</dbReference>
<keyword evidence="6" id="KW-0687">Ribonucleoprotein</keyword>
<name>A0AAV3AZ67_PYXAD</name>
<dbReference type="InterPro" id="IPR005996">
    <property type="entry name" value="Ribosomal_uL30_bac-type"/>
</dbReference>
<evidence type="ECO:0000256" key="9">
    <source>
        <dbReference type="SAM" id="MobiDB-lite"/>
    </source>
</evidence>
<dbReference type="GO" id="GO:0003735">
    <property type="term" value="F:structural constituent of ribosome"/>
    <property type="evidence" value="ECO:0007669"/>
    <property type="project" value="InterPro"/>
</dbReference>
<dbReference type="FunFam" id="3.30.1390.20:FF:000005">
    <property type="entry name" value="39S ribosomal protein L30, mitochondrial"/>
    <property type="match status" value="1"/>
</dbReference>
<dbReference type="GO" id="GO:0006412">
    <property type="term" value="P:translation"/>
    <property type="evidence" value="ECO:0007669"/>
    <property type="project" value="InterPro"/>
</dbReference>
<evidence type="ECO:0000256" key="5">
    <source>
        <dbReference type="ARBA" id="ARBA00023128"/>
    </source>
</evidence>
<dbReference type="InterPro" id="IPR036919">
    <property type="entry name" value="Ribo_uL30_ferredoxin-like_sf"/>
</dbReference>
<dbReference type="Proteomes" id="UP001181693">
    <property type="component" value="Unassembled WGS sequence"/>
</dbReference>
<evidence type="ECO:0000313" key="11">
    <source>
        <dbReference type="EMBL" id="DBA33199.1"/>
    </source>
</evidence>
<keyword evidence="4" id="KW-0689">Ribosomal protein</keyword>
<dbReference type="PANTHER" id="PTHR15892:SF2">
    <property type="entry name" value="LARGE RIBOSOMAL SUBUNIT PROTEIN UL30M"/>
    <property type="match status" value="1"/>
</dbReference>
<keyword evidence="3" id="KW-0809">Transit peptide</keyword>
<proteinExistence type="inferred from homology"/>
<evidence type="ECO:0000256" key="4">
    <source>
        <dbReference type="ARBA" id="ARBA00022980"/>
    </source>
</evidence>
<protein>
    <recommendedName>
        <fullName evidence="7">Large ribosomal subunit protein uL30m</fullName>
    </recommendedName>
    <alternativeName>
        <fullName evidence="8">39S ribosomal protein L30, mitochondrial</fullName>
    </alternativeName>
</protein>
<evidence type="ECO:0000256" key="2">
    <source>
        <dbReference type="ARBA" id="ARBA00007594"/>
    </source>
</evidence>
<gene>
    <name evidence="11" type="ORF">GDO54_000920</name>
</gene>
<feature type="region of interest" description="Disordered" evidence="9">
    <location>
        <begin position="41"/>
        <end position="63"/>
    </location>
</feature>
<comment type="subcellular location">
    <subcellularLocation>
        <location evidence="1">Mitochondrion</location>
    </subcellularLocation>
</comment>
<evidence type="ECO:0000256" key="3">
    <source>
        <dbReference type="ARBA" id="ARBA00022946"/>
    </source>
</evidence>
<evidence type="ECO:0000259" key="10">
    <source>
        <dbReference type="Pfam" id="PF00327"/>
    </source>
</evidence>
<dbReference type="EMBL" id="DYDO01000001">
    <property type="protein sequence ID" value="DBA33199.1"/>
    <property type="molecule type" value="Genomic_DNA"/>
</dbReference>
<dbReference type="SUPFAM" id="SSF55129">
    <property type="entry name" value="Ribosomal protein L30p/L7e"/>
    <property type="match status" value="1"/>
</dbReference>
<dbReference type="GO" id="GO:0015934">
    <property type="term" value="C:large ribosomal subunit"/>
    <property type="evidence" value="ECO:0007669"/>
    <property type="project" value="InterPro"/>
</dbReference>
<keyword evidence="5" id="KW-0496">Mitochondrion</keyword>
<dbReference type="GO" id="GO:0005743">
    <property type="term" value="C:mitochondrial inner membrane"/>
    <property type="evidence" value="ECO:0007669"/>
    <property type="project" value="UniProtKB-ARBA"/>
</dbReference>